<reference evidence="1" key="1">
    <citation type="submission" date="2021-06" db="EMBL/GenBank/DDBJ databases">
        <authorList>
            <person name="Kallberg Y."/>
            <person name="Tangrot J."/>
            <person name="Rosling A."/>
        </authorList>
    </citation>
    <scope>NUCLEOTIDE SEQUENCE</scope>
    <source>
        <strain evidence="1">MT106</strain>
    </source>
</reference>
<proteinExistence type="predicted"/>
<keyword evidence="2" id="KW-1185">Reference proteome</keyword>
<evidence type="ECO:0000313" key="1">
    <source>
        <dbReference type="EMBL" id="CAG8500369.1"/>
    </source>
</evidence>
<dbReference type="AlphaFoldDB" id="A0A9N8ZM58"/>
<dbReference type="OrthoDB" id="2437062at2759"/>
<protein>
    <submittedName>
        <fullName evidence="1">3501_t:CDS:1</fullName>
    </submittedName>
</protein>
<dbReference type="EMBL" id="CAJVPL010000467">
    <property type="protein sequence ID" value="CAG8500369.1"/>
    <property type="molecule type" value="Genomic_DNA"/>
</dbReference>
<accession>A0A9N8ZM58</accession>
<organism evidence="1 2">
    <name type="scientific">Ambispora gerdemannii</name>
    <dbReference type="NCBI Taxonomy" id="144530"/>
    <lineage>
        <taxon>Eukaryota</taxon>
        <taxon>Fungi</taxon>
        <taxon>Fungi incertae sedis</taxon>
        <taxon>Mucoromycota</taxon>
        <taxon>Glomeromycotina</taxon>
        <taxon>Glomeromycetes</taxon>
        <taxon>Archaeosporales</taxon>
        <taxon>Ambisporaceae</taxon>
        <taxon>Ambispora</taxon>
    </lineage>
</organism>
<evidence type="ECO:0000313" key="2">
    <source>
        <dbReference type="Proteomes" id="UP000789831"/>
    </source>
</evidence>
<sequence>MAKLYYLVKNLKKYPELKKEIRFPTAVGTAGKGKATFARRAYDNSEIYSKVVKSEVVETVRECHEAGWNFRIACDDFSEAELMENPEASFRKILLCEALKYRLDALVVSTVLQNLAKF</sequence>
<comment type="caution">
    <text evidence="1">The sequence shown here is derived from an EMBL/GenBank/DDBJ whole genome shotgun (WGS) entry which is preliminary data.</text>
</comment>
<gene>
    <name evidence="1" type="ORF">AGERDE_LOCUS4215</name>
</gene>
<dbReference type="Proteomes" id="UP000789831">
    <property type="component" value="Unassembled WGS sequence"/>
</dbReference>
<name>A0A9N8ZM58_9GLOM</name>